<dbReference type="GeneID" id="6750435"/>
<dbReference type="FunCoup" id="B3RN40">
    <property type="interactions" value="79"/>
</dbReference>
<keyword evidence="6" id="KW-1185">Reference proteome</keyword>
<name>B3RN40_TRIAD</name>
<dbReference type="SMART" id="SM00248">
    <property type="entry name" value="ANK"/>
    <property type="match status" value="2"/>
</dbReference>
<feature type="domain" description="BTB" evidence="4">
    <location>
        <begin position="264"/>
        <end position="338"/>
    </location>
</feature>
<evidence type="ECO:0000259" key="4">
    <source>
        <dbReference type="PROSITE" id="PS50097"/>
    </source>
</evidence>
<dbReference type="InterPro" id="IPR036770">
    <property type="entry name" value="Ankyrin_rpt-contain_sf"/>
</dbReference>
<dbReference type="FunFam" id="3.30.710.10:FF:000385">
    <property type="entry name" value="Uncharacterized protein"/>
    <property type="match status" value="1"/>
</dbReference>
<dbReference type="SUPFAM" id="SSF48403">
    <property type="entry name" value="Ankyrin repeat"/>
    <property type="match status" value="1"/>
</dbReference>
<reference evidence="5 6" key="1">
    <citation type="journal article" date="2008" name="Nature">
        <title>The Trichoplax genome and the nature of placozoans.</title>
        <authorList>
            <person name="Srivastava M."/>
            <person name="Begovic E."/>
            <person name="Chapman J."/>
            <person name="Putnam N.H."/>
            <person name="Hellsten U."/>
            <person name="Kawashima T."/>
            <person name="Kuo A."/>
            <person name="Mitros T."/>
            <person name="Salamov A."/>
            <person name="Carpenter M.L."/>
            <person name="Signorovitch A.Y."/>
            <person name="Moreno M.A."/>
            <person name="Kamm K."/>
            <person name="Grimwood J."/>
            <person name="Schmutz J."/>
            <person name="Shapiro H."/>
            <person name="Grigoriev I.V."/>
            <person name="Buss L.W."/>
            <person name="Schierwater B."/>
            <person name="Dellaporta S.L."/>
            <person name="Rokhsar D.S."/>
        </authorList>
    </citation>
    <scope>NUCLEOTIDE SEQUENCE [LARGE SCALE GENOMIC DNA]</scope>
    <source>
        <strain evidence="5 6">Grell-BS-1999</strain>
    </source>
</reference>
<dbReference type="CTD" id="6750435"/>
<dbReference type="InterPro" id="IPR000210">
    <property type="entry name" value="BTB/POZ_dom"/>
</dbReference>
<dbReference type="HOGENOM" id="CLU_022885_0_0_1"/>
<dbReference type="OrthoDB" id="684045at2759"/>
<dbReference type="SUPFAM" id="SSF54695">
    <property type="entry name" value="POZ domain"/>
    <property type="match status" value="1"/>
</dbReference>
<evidence type="ECO:0000313" key="6">
    <source>
        <dbReference type="Proteomes" id="UP000009022"/>
    </source>
</evidence>
<dbReference type="Proteomes" id="UP000009022">
    <property type="component" value="Unassembled WGS sequence"/>
</dbReference>
<dbReference type="KEGG" id="tad:TRIADDRAFT_20762"/>
<accession>B3RN40</accession>
<dbReference type="PANTHER" id="PTHR46231:SF1">
    <property type="entry name" value="ANKYRIN REPEAT AND BTB_POZ DOMAIN-CONTAINING PROTEIN 1"/>
    <property type="match status" value="1"/>
</dbReference>
<dbReference type="PANTHER" id="PTHR46231">
    <property type="entry name" value="ANKYRIN REPEAT AND BTB/POZ DOMAIN-CONTAINING PROTEIN 1"/>
    <property type="match status" value="1"/>
</dbReference>
<keyword evidence="1" id="KW-0677">Repeat</keyword>
<dbReference type="SMART" id="SM00225">
    <property type="entry name" value="BTB"/>
    <property type="match status" value="1"/>
</dbReference>
<protein>
    <recommendedName>
        <fullName evidence="4">BTB domain-containing protein</fullName>
    </recommendedName>
</protein>
<dbReference type="FunFam" id="1.25.40.20:FF:000115">
    <property type="entry name" value="Ankyrin repeat and BTB/POZ domain-containing protein 1"/>
    <property type="match status" value="1"/>
</dbReference>
<dbReference type="OMA" id="EGARCIY"/>
<dbReference type="InterPro" id="IPR044515">
    <property type="entry name" value="ABTB1"/>
</dbReference>
<dbReference type="STRING" id="10228.B3RN40"/>
<sequence>MATKNVQHTVPTYKTLNQDQEALFRSCRTGDISKIQYLFEYCDIEVNLRDAWDATPLYYACLCGHKEIVQILLANGAKCNATTFDGERCLYAALYDEIRNLLRSRRAITSHTMRRDAYHEFLRRYCILNNVFNAYISNVNLKSTTHCLKVNAAGAMRRHRMLILNLGYVDVLLEEASSFSELAKQCGLQELRNRLISESQLAIKFSLSKSHSQVNMITIMEDEGQISVQNHMKILVNRLLPKEFRSDLDELFDNFEPLNSILRPDLIFCVGGYKFYGHKVFFCERSDYFKALLLGNFAESIVSNCSEEIPVINLNDCTPDIFSIVMVFIYAGDVKIPCDLTQEILYAADKYLIPGLKRHCCKVIIQNLQTDNVIQLLETARLLTMPKLELECTRFISKHLLEMVERDDFAKIIIDDATSIIQRQETDSIPIIDEVRYHLGEESLQQSSEKYNEILLKNNALDKLLMNLNIEC</sequence>
<dbReference type="InParanoid" id="B3RN40"/>
<gene>
    <name evidence="5" type="ORF">TRIADDRAFT_20762</name>
</gene>
<dbReference type="Pfam" id="PF12796">
    <property type="entry name" value="Ank_2"/>
    <property type="match status" value="1"/>
</dbReference>
<dbReference type="Gene3D" id="3.30.710.10">
    <property type="entry name" value="Potassium Channel Kv1.1, Chain A"/>
    <property type="match status" value="1"/>
</dbReference>
<dbReference type="Gene3D" id="1.25.40.20">
    <property type="entry name" value="Ankyrin repeat-containing domain"/>
    <property type="match status" value="1"/>
</dbReference>
<dbReference type="PROSITE" id="PS50297">
    <property type="entry name" value="ANK_REP_REGION"/>
    <property type="match status" value="1"/>
</dbReference>
<dbReference type="CDD" id="cd18296">
    <property type="entry name" value="BTB2_POZ_ABTB1_BPOZ1"/>
    <property type="match status" value="1"/>
</dbReference>
<dbReference type="EMBL" id="DS985242">
    <property type="protein sequence ID" value="EDV27386.1"/>
    <property type="molecule type" value="Genomic_DNA"/>
</dbReference>
<organism evidence="5 6">
    <name type="scientific">Trichoplax adhaerens</name>
    <name type="common">Trichoplax reptans</name>
    <dbReference type="NCBI Taxonomy" id="10228"/>
    <lineage>
        <taxon>Eukaryota</taxon>
        <taxon>Metazoa</taxon>
        <taxon>Placozoa</taxon>
        <taxon>Uniplacotomia</taxon>
        <taxon>Trichoplacea</taxon>
        <taxon>Trichoplacidae</taxon>
        <taxon>Trichoplax</taxon>
    </lineage>
</organism>
<dbReference type="GO" id="GO:0000151">
    <property type="term" value="C:ubiquitin ligase complex"/>
    <property type="evidence" value="ECO:0000318"/>
    <property type="project" value="GO_Central"/>
</dbReference>
<dbReference type="eggNOG" id="KOG0511">
    <property type="taxonomic scope" value="Eukaryota"/>
</dbReference>
<dbReference type="CDD" id="cd18497">
    <property type="entry name" value="BACK_ABTB1_BPOZ"/>
    <property type="match status" value="1"/>
</dbReference>
<dbReference type="InterPro" id="IPR002110">
    <property type="entry name" value="Ankyrin_rpt"/>
</dbReference>
<dbReference type="InterPro" id="IPR011333">
    <property type="entry name" value="SKP1/BTB/POZ_sf"/>
</dbReference>
<dbReference type="GO" id="GO:0005737">
    <property type="term" value="C:cytoplasm"/>
    <property type="evidence" value="ECO:0000318"/>
    <property type="project" value="GO_Central"/>
</dbReference>
<evidence type="ECO:0000256" key="1">
    <source>
        <dbReference type="ARBA" id="ARBA00022737"/>
    </source>
</evidence>
<feature type="repeat" description="ANK" evidence="3">
    <location>
        <begin position="52"/>
        <end position="84"/>
    </location>
</feature>
<dbReference type="RefSeq" id="XP_002109220.1">
    <property type="nucleotide sequence ID" value="XM_002109184.1"/>
</dbReference>
<evidence type="ECO:0000256" key="3">
    <source>
        <dbReference type="PROSITE-ProRule" id="PRU00023"/>
    </source>
</evidence>
<dbReference type="AlphaFoldDB" id="B3RN40"/>
<proteinExistence type="predicted"/>
<evidence type="ECO:0000313" key="5">
    <source>
        <dbReference type="EMBL" id="EDV27386.1"/>
    </source>
</evidence>
<dbReference type="Pfam" id="PF00651">
    <property type="entry name" value="BTB"/>
    <property type="match status" value="1"/>
</dbReference>
<dbReference type="PhylomeDB" id="B3RN40"/>
<dbReference type="PROSITE" id="PS50097">
    <property type="entry name" value="BTB"/>
    <property type="match status" value="1"/>
</dbReference>
<keyword evidence="2 3" id="KW-0040">ANK repeat</keyword>
<evidence type="ECO:0000256" key="2">
    <source>
        <dbReference type="ARBA" id="ARBA00023043"/>
    </source>
</evidence>
<dbReference type="PROSITE" id="PS50088">
    <property type="entry name" value="ANK_REPEAT"/>
    <property type="match status" value="1"/>
</dbReference>